<evidence type="ECO:0000313" key="1">
    <source>
        <dbReference type="EMBL" id="MFC7371095.1"/>
    </source>
</evidence>
<evidence type="ECO:0000313" key="2">
    <source>
        <dbReference type="Proteomes" id="UP001596549"/>
    </source>
</evidence>
<protein>
    <recommendedName>
        <fullName evidence="3">Small CPxCG-related zinc finger protein</fullName>
    </recommendedName>
</protein>
<dbReference type="RefSeq" id="WP_379747328.1">
    <property type="nucleotide sequence ID" value="NZ_JBHTCP010000010.1"/>
</dbReference>
<comment type="caution">
    <text evidence="1">The sequence shown here is derived from an EMBL/GenBank/DDBJ whole genome shotgun (WGS) entry which is preliminary data.</text>
</comment>
<gene>
    <name evidence="1" type="ORF">ACFQPF_05350</name>
</gene>
<keyword evidence="2" id="KW-1185">Reference proteome</keyword>
<evidence type="ECO:0008006" key="3">
    <source>
        <dbReference type="Google" id="ProtNLM"/>
    </source>
</evidence>
<dbReference type="Proteomes" id="UP001596549">
    <property type="component" value="Unassembled WGS sequence"/>
</dbReference>
<proteinExistence type="predicted"/>
<accession>A0ABW2NK97</accession>
<reference evidence="2" key="1">
    <citation type="journal article" date="2019" name="Int. J. Syst. Evol. Microbiol.">
        <title>The Global Catalogue of Microorganisms (GCM) 10K type strain sequencing project: providing services to taxonomists for standard genome sequencing and annotation.</title>
        <authorList>
            <consortium name="The Broad Institute Genomics Platform"/>
            <consortium name="The Broad Institute Genome Sequencing Center for Infectious Disease"/>
            <person name="Wu L."/>
            <person name="Ma J."/>
        </authorList>
    </citation>
    <scope>NUCLEOTIDE SEQUENCE [LARGE SCALE GENOMIC DNA]</scope>
    <source>
        <strain evidence="2">NBRC 106396</strain>
    </source>
</reference>
<sequence>MKECPECGASLVEDGAEMITFEPDESVVIDAFMVQACSNHCGYAVRVQAEEE</sequence>
<name>A0ABW2NK97_9BACL</name>
<organism evidence="1 2">
    <name type="scientific">Fictibacillus iocasae</name>
    <dbReference type="NCBI Taxonomy" id="2715437"/>
    <lineage>
        <taxon>Bacteria</taxon>
        <taxon>Bacillati</taxon>
        <taxon>Bacillota</taxon>
        <taxon>Bacilli</taxon>
        <taxon>Bacillales</taxon>
        <taxon>Fictibacillaceae</taxon>
        <taxon>Fictibacillus</taxon>
    </lineage>
</organism>
<dbReference type="EMBL" id="JBHTCP010000010">
    <property type="protein sequence ID" value="MFC7371095.1"/>
    <property type="molecule type" value="Genomic_DNA"/>
</dbReference>